<keyword evidence="2" id="KW-1185">Reference proteome</keyword>
<dbReference type="EMBL" id="CASHTH010001611">
    <property type="protein sequence ID" value="CAI8017271.1"/>
    <property type="molecule type" value="Genomic_DNA"/>
</dbReference>
<organism evidence="1 2">
    <name type="scientific">Geodia barretti</name>
    <name type="common">Barrett's horny sponge</name>
    <dbReference type="NCBI Taxonomy" id="519541"/>
    <lineage>
        <taxon>Eukaryota</taxon>
        <taxon>Metazoa</taxon>
        <taxon>Porifera</taxon>
        <taxon>Demospongiae</taxon>
        <taxon>Heteroscleromorpha</taxon>
        <taxon>Tetractinellida</taxon>
        <taxon>Astrophorina</taxon>
        <taxon>Geodiidae</taxon>
        <taxon>Geodia</taxon>
    </lineage>
</organism>
<dbReference type="Proteomes" id="UP001174909">
    <property type="component" value="Unassembled WGS sequence"/>
</dbReference>
<sequence length="86" mass="10101">MSARSHSHIHIFSFPYCVSIHSLQFQHHHLSAVCSHATMGSADPEKHVFSLQRGTYIHTYIHTHIHTYIHTHIHRQYTIETTVEYI</sequence>
<reference evidence="1" key="1">
    <citation type="submission" date="2023-03" db="EMBL/GenBank/DDBJ databases">
        <authorList>
            <person name="Steffen K."/>
            <person name="Cardenas P."/>
        </authorList>
    </citation>
    <scope>NUCLEOTIDE SEQUENCE</scope>
</reference>
<evidence type="ECO:0000313" key="1">
    <source>
        <dbReference type="EMBL" id="CAI8017271.1"/>
    </source>
</evidence>
<comment type="caution">
    <text evidence="1">The sequence shown here is derived from an EMBL/GenBank/DDBJ whole genome shotgun (WGS) entry which is preliminary data.</text>
</comment>
<proteinExistence type="predicted"/>
<name>A0AA35RVU5_GEOBA</name>
<accession>A0AA35RVU5</accession>
<gene>
    <name evidence="1" type="ORF">GBAR_LOCUS10512</name>
</gene>
<protein>
    <submittedName>
        <fullName evidence="1">Uncharacterized protein</fullName>
    </submittedName>
</protein>
<dbReference type="AlphaFoldDB" id="A0AA35RVU5"/>
<evidence type="ECO:0000313" key="2">
    <source>
        <dbReference type="Proteomes" id="UP001174909"/>
    </source>
</evidence>